<dbReference type="SUPFAM" id="SSF53474">
    <property type="entry name" value="alpha/beta-Hydrolases"/>
    <property type="match status" value="1"/>
</dbReference>
<gene>
    <name evidence="7" type="ORF">g.1462</name>
</gene>
<evidence type="ECO:0000256" key="2">
    <source>
        <dbReference type="ARBA" id="ARBA00022487"/>
    </source>
</evidence>
<dbReference type="InterPro" id="IPR029058">
    <property type="entry name" value="AB_hydrolase_fold"/>
</dbReference>
<keyword evidence="3" id="KW-0378">Hydrolase</keyword>
<keyword evidence="2" id="KW-0719">Serine esterase</keyword>
<feature type="transmembrane region" description="Helical" evidence="5">
    <location>
        <begin position="454"/>
        <end position="475"/>
    </location>
</feature>
<dbReference type="GO" id="GO:0052689">
    <property type="term" value="F:carboxylic ester hydrolase activity"/>
    <property type="evidence" value="ECO:0007669"/>
    <property type="project" value="UniProtKB-KW"/>
</dbReference>
<accession>A0A1B6CZP0</accession>
<comment type="similarity">
    <text evidence="1">Belongs to the type-B carboxylesterase/lipase family.</text>
</comment>
<keyword evidence="5" id="KW-0472">Membrane</keyword>
<protein>
    <recommendedName>
        <fullName evidence="6">Carboxylesterase type B domain-containing protein</fullName>
    </recommendedName>
</protein>
<dbReference type="PANTHER" id="PTHR43142">
    <property type="entry name" value="CARBOXYLIC ESTER HYDROLASE"/>
    <property type="match status" value="1"/>
</dbReference>
<dbReference type="Pfam" id="PF00135">
    <property type="entry name" value="COesterase"/>
    <property type="match status" value="1"/>
</dbReference>
<dbReference type="EMBL" id="GEDC01018515">
    <property type="protein sequence ID" value="JAS18783.1"/>
    <property type="molecule type" value="Transcribed_RNA"/>
</dbReference>
<dbReference type="AlphaFoldDB" id="A0A1B6CZP0"/>
<reference evidence="7" key="1">
    <citation type="submission" date="2015-12" db="EMBL/GenBank/DDBJ databases">
        <title>De novo transcriptome assembly of four potential Pierce s Disease insect vectors from Arizona vineyards.</title>
        <authorList>
            <person name="Tassone E.E."/>
        </authorList>
    </citation>
    <scope>NUCLEOTIDE SEQUENCE</scope>
</reference>
<name>A0A1B6CZP0_9HEMI</name>
<proteinExistence type="inferred from homology"/>
<dbReference type="PANTHER" id="PTHR43142:SF1">
    <property type="entry name" value="CARBOXYLIC ESTER HYDROLASE"/>
    <property type="match status" value="1"/>
</dbReference>
<feature type="domain" description="Carboxylesterase type B" evidence="6">
    <location>
        <begin position="1"/>
        <end position="418"/>
    </location>
</feature>
<evidence type="ECO:0000259" key="6">
    <source>
        <dbReference type="Pfam" id="PF00135"/>
    </source>
</evidence>
<dbReference type="InterPro" id="IPR002018">
    <property type="entry name" value="CarbesteraseB"/>
</dbReference>
<keyword evidence="5" id="KW-0812">Transmembrane</keyword>
<evidence type="ECO:0000313" key="7">
    <source>
        <dbReference type="EMBL" id="JAS18783.1"/>
    </source>
</evidence>
<evidence type="ECO:0000256" key="1">
    <source>
        <dbReference type="ARBA" id="ARBA00005964"/>
    </source>
</evidence>
<evidence type="ECO:0000256" key="3">
    <source>
        <dbReference type="ARBA" id="ARBA00022801"/>
    </source>
</evidence>
<keyword evidence="4" id="KW-0325">Glycoprotein</keyword>
<organism evidence="7">
    <name type="scientific">Clastoptera arizonana</name>
    <name type="common">Arizona spittle bug</name>
    <dbReference type="NCBI Taxonomy" id="38151"/>
    <lineage>
        <taxon>Eukaryota</taxon>
        <taxon>Metazoa</taxon>
        <taxon>Ecdysozoa</taxon>
        <taxon>Arthropoda</taxon>
        <taxon>Hexapoda</taxon>
        <taxon>Insecta</taxon>
        <taxon>Pterygota</taxon>
        <taxon>Neoptera</taxon>
        <taxon>Paraneoptera</taxon>
        <taxon>Hemiptera</taxon>
        <taxon>Auchenorrhyncha</taxon>
        <taxon>Cercopoidea</taxon>
        <taxon>Clastopteridae</taxon>
        <taxon>Clastoptera</taxon>
    </lineage>
</organism>
<dbReference type="Gene3D" id="3.40.50.1820">
    <property type="entry name" value="alpha/beta hydrolase"/>
    <property type="match status" value="1"/>
</dbReference>
<evidence type="ECO:0000256" key="4">
    <source>
        <dbReference type="ARBA" id="ARBA00023180"/>
    </source>
</evidence>
<keyword evidence="5" id="KW-1133">Transmembrane helix</keyword>
<sequence length="490" mass="55907">MVWVHGGGFIRGSGNSLTYGPDFFLSEDVVLVTFNYRLGVLGFLNMEIKDCQGNAGLKDQVAALRWVAKEISKFGGDPNSITIFGQDSGAASVNHLYLSPLTKDLFHRAISQSGSSLTNLAYKESNYEYGVKLAEILGCPTSDANTIVSCLKNADINDLAIEQLNGRISLDNFQNLGGPFVPSLEKNLGEDMFLPMSPFDLIKNGCYKDIPYIFGLNNKEGGCLIKEFLVNNFSPRNDLKYLLPRGILETNSQETIDRIASKLKGFYFGKESQNTSNELDSLTNFLTDRFFSYDIIRTVHLLDSENVFLYYFQYEGNYVYKENLCRKYNITGVCHGGELGYLFYSNYTTEGHDNLVIGSKDMVMLQRMVRLWTNFAKEGKPANNIKDPLLPVLWEPITKYLHQYLDINIELNMTYDNLLQSSVFLWDRLRHNPASFEVDLVSYKDDKDREIETGYFIVGVFEVFLVIFLIILMKYGDVCHREKRYHYELI</sequence>
<evidence type="ECO:0000256" key="5">
    <source>
        <dbReference type="SAM" id="Phobius"/>
    </source>
</evidence>